<feature type="compositionally biased region" description="Polar residues" evidence="2">
    <location>
        <begin position="305"/>
        <end position="322"/>
    </location>
</feature>
<dbReference type="PANTHER" id="PTHR11679">
    <property type="entry name" value="VESICLE PROTEIN SORTING-ASSOCIATED"/>
    <property type="match status" value="1"/>
</dbReference>
<dbReference type="InterPro" id="IPR043154">
    <property type="entry name" value="Sec-1-like_dom1"/>
</dbReference>
<dbReference type="InterPro" id="IPR043155">
    <property type="entry name" value="VPS33_dom3b"/>
</dbReference>
<feature type="region of interest" description="Disordered" evidence="2">
    <location>
        <begin position="1"/>
        <end position="31"/>
    </location>
</feature>
<name>A0A8K0NNA6_9TREE</name>
<dbReference type="InterPro" id="IPR027482">
    <property type="entry name" value="Sec1-like_dom2"/>
</dbReference>
<organism evidence="3 4">
    <name type="scientific">Filobasidium floriforme</name>
    <dbReference type="NCBI Taxonomy" id="5210"/>
    <lineage>
        <taxon>Eukaryota</taxon>
        <taxon>Fungi</taxon>
        <taxon>Dikarya</taxon>
        <taxon>Basidiomycota</taxon>
        <taxon>Agaricomycotina</taxon>
        <taxon>Tremellomycetes</taxon>
        <taxon>Filobasidiales</taxon>
        <taxon>Filobasidiaceae</taxon>
        <taxon>Filobasidium</taxon>
    </lineage>
</organism>
<evidence type="ECO:0000313" key="3">
    <source>
        <dbReference type="EMBL" id="KAG7544250.1"/>
    </source>
</evidence>
<sequence length="687" mass="75339">MASTAAGPSSSSRPRGTASLTSSTPDPRNKPIDLAPLKELLKENLLDALVAIPGGKTLVLDRDLAGSLGLVVDVGSLKNQAVEKMFWLEPGPLQAPTRNIVYLTRPSRSHLEIIADQIKTHQSQQTQGYVYHVLFAPRRTALSASILEELGIGGDVEVKELGLGASWIVLEDDLMSLEKEPSVIKDLYLNGDDTPLYDASMALMTFQRAYGLFPRMLGKGDAAQRLVSLLKRHRESRPDIYSTLEPSQQVDGLIVIDRSTDWVTPMMTMLTYEGLLAEYVGIQRSHIEVDPELLSTEANRPPPGESSNPISSTLGAQGSSNRPTKKRKHLLSASTDPLFGELRDSNFSVVGAKLARLARRLEADYQGKNSLDTVGKMKEFVGKLGGLQGEQRALKLHTSLTEMLMSITRSPGFEKVLEIQQNIATGYEPTNQMTAIEDLMIQQSQTPWDILRLVILLSLSVGGIRQKVLDNFKREFLQIYGYHYLTTFVNLERMGLLNNSPAPGGNIFPQTRKSLRLWVEEANEQEPNDIAYTYSGYAPLSIRLVQCVSMKPAVLATATGGSSADRNGKARQPSEADNEPARTLPRAHGLMGWKGFEDTMASLPGLTVDESQRSLQAAAVPSDRDGGMKTTLVFFLGGCTYTEISAVRWMTSQAQGRKYIIATTSIIDGTSVLKELGLPDLPERRAI</sequence>
<dbReference type="OrthoDB" id="10262287at2759"/>
<evidence type="ECO:0000256" key="1">
    <source>
        <dbReference type="ARBA" id="ARBA00009884"/>
    </source>
</evidence>
<dbReference type="EMBL" id="JABELV010000061">
    <property type="protein sequence ID" value="KAG7544250.1"/>
    <property type="molecule type" value="Genomic_DNA"/>
</dbReference>
<dbReference type="InterPro" id="IPR043127">
    <property type="entry name" value="Sec-1-like_dom3a"/>
</dbReference>
<dbReference type="Proteomes" id="UP000812966">
    <property type="component" value="Unassembled WGS sequence"/>
</dbReference>
<feature type="region of interest" description="Disordered" evidence="2">
    <location>
        <begin position="558"/>
        <end position="583"/>
    </location>
</feature>
<accession>A0A8K0NNA6</accession>
<evidence type="ECO:0000256" key="2">
    <source>
        <dbReference type="SAM" id="MobiDB-lite"/>
    </source>
</evidence>
<feature type="compositionally biased region" description="Polar residues" evidence="2">
    <location>
        <begin position="1"/>
        <end position="26"/>
    </location>
</feature>
<comment type="caution">
    <text evidence="3">The sequence shown here is derived from an EMBL/GenBank/DDBJ whole genome shotgun (WGS) entry which is preliminary data.</text>
</comment>
<dbReference type="InterPro" id="IPR001619">
    <property type="entry name" value="Sec1-like"/>
</dbReference>
<evidence type="ECO:0000313" key="4">
    <source>
        <dbReference type="Proteomes" id="UP000812966"/>
    </source>
</evidence>
<reference evidence="3" key="1">
    <citation type="submission" date="2020-04" db="EMBL/GenBank/DDBJ databases">
        <title>Analysis of mating type loci in Filobasidium floriforme.</title>
        <authorList>
            <person name="Nowrousian M."/>
        </authorList>
    </citation>
    <scope>NUCLEOTIDE SEQUENCE</scope>
    <source>
        <strain evidence="3">CBS 6242</strain>
    </source>
</reference>
<dbReference type="GO" id="GO:0016192">
    <property type="term" value="P:vesicle-mediated transport"/>
    <property type="evidence" value="ECO:0007669"/>
    <property type="project" value="InterPro"/>
</dbReference>
<dbReference type="SUPFAM" id="SSF56815">
    <property type="entry name" value="Sec1/munc18-like (SM) proteins"/>
    <property type="match status" value="1"/>
</dbReference>
<proteinExistence type="inferred from homology"/>
<dbReference type="Gene3D" id="3.40.50.2060">
    <property type="match status" value="1"/>
</dbReference>
<dbReference type="Gene3D" id="3.40.50.1910">
    <property type="match status" value="1"/>
</dbReference>
<feature type="region of interest" description="Disordered" evidence="2">
    <location>
        <begin position="295"/>
        <end position="328"/>
    </location>
</feature>
<comment type="similarity">
    <text evidence="1">Belongs to the STXBP/unc-18/SEC1 family.</text>
</comment>
<dbReference type="InterPro" id="IPR036045">
    <property type="entry name" value="Sec1-like_sf"/>
</dbReference>
<dbReference type="AlphaFoldDB" id="A0A8K0NNA6"/>
<gene>
    <name evidence="3" type="ORF">FFLO_03363</name>
</gene>
<dbReference type="Pfam" id="PF00995">
    <property type="entry name" value="Sec1"/>
    <property type="match status" value="1"/>
</dbReference>
<evidence type="ECO:0008006" key="5">
    <source>
        <dbReference type="Google" id="ProtNLM"/>
    </source>
</evidence>
<protein>
    <recommendedName>
        <fullName evidence="5">ATP binding protein</fullName>
    </recommendedName>
</protein>
<dbReference type="Gene3D" id="3.90.830.10">
    <property type="entry name" value="Syntaxin Binding Protein 1, Chain A, domain 2"/>
    <property type="match status" value="1"/>
</dbReference>
<keyword evidence="4" id="KW-1185">Reference proteome</keyword>
<dbReference type="Gene3D" id="1.25.40.850">
    <property type="match status" value="1"/>
</dbReference>